<proteinExistence type="predicted"/>
<dbReference type="EMBL" id="OZ020106">
    <property type="protein sequence ID" value="CAK9258571.1"/>
    <property type="molecule type" value="Genomic_DNA"/>
</dbReference>
<protein>
    <submittedName>
        <fullName evidence="2">Uncharacterized protein</fullName>
    </submittedName>
</protein>
<reference evidence="2" key="1">
    <citation type="submission" date="2024-02" db="EMBL/GenBank/DDBJ databases">
        <authorList>
            <consortium name="ELIXIR-Norway"/>
            <consortium name="Elixir Norway"/>
        </authorList>
    </citation>
    <scope>NUCLEOTIDE SEQUENCE</scope>
</reference>
<evidence type="ECO:0000313" key="2">
    <source>
        <dbReference type="EMBL" id="CAK9258571.1"/>
    </source>
</evidence>
<gene>
    <name evidence="2" type="ORF">CSSPJE1EN1_LOCUS4049</name>
</gene>
<organism evidence="2 3">
    <name type="scientific">Sphagnum jensenii</name>
    <dbReference type="NCBI Taxonomy" id="128206"/>
    <lineage>
        <taxon>Eukaryota</taxon>
        <taxon>Viridiplantae</taxon>
        <taxon>Streptophyta</taxon>
        <taxon>Embryophyta</taxon>
        <taxon>Bryophyta</taxon>
        <taxon>Sphagnophytina</taxon>
        <taxon>Sphagnopsida</taxon>
        <taxon>Sphagnales</taxon>
        <taxon>Sphagnaceae</taxon>
        <taxon>Sphagnum</taxon>
    </lineage>
</organism>
<evidence type="ECO:0000256" key="1">
    <source>
        <dbReference type="SAM" id="MobiDB-lite"/>
    </source>
</evidence>
<dbReference type="Proteomes" id="UP001497444">
    <property type="component" value="Chromosome 11"/>
</dbReference>
<keyword evidence="3" id="KW-1185">Reference proteome</keyword>
<feature type="region of interest" description="Disordered" evidence="1">
    <location>
        <begin position="84"/>
        <end position="104"/>
    </location>
</feature>
<evidence type="ECO:0000313" key="3">
    <source>
        <dbReference type="Proteomes" id="UP001497444"/>
    </source>
</evidence>
<sequence length="104" mass="11116">MHSNVSPSPPEKKCLQCQAKTPLQNPRPSSAVAAAAAKRNEIDTEQIRVSTSRDLVRLGTTGSEGLGSAARLAFCLQGGNMFDVPDQNAGHPRSRNRVRETSTS</sequence>
<name>A0ABP0VXE4_9BRYO</name>
<accession>A0ABP0VXE4</accession>